<keyword evidence="3" id="KW-1185">Reference proteome</keyword>
<dbReference type="Proteomes" id="UP000800093">
    <property type="component" value="Unassembled WGS sequence"/>
</dbReference>
<comment type="caution">
    <text evidence="2">The sequence shown here is derived from an EMBL/GenBank/DDBJ whole genome shotgun (WGS) entry which is preliminary data.</text>
</comment>
<name>A0A9P4NAQ8_9PLEO</name>
<dbReference type="AlphaFoldDB" id="A0A9P4NAQ8"/>
<evidence type="ECO:0000313" key="3">
    <source>
        <dbReference type="Proteomes" id="UP000800093"/>
    </source>
</evidence>
<evidence type="ECO:0000256" key="1">
    <source>
        <dbReference type="SAM" id="MobiDB-lite"/>
    </source>
</evidence>
<proteinExistence type="predicted"/>
<organism evidence="2 3">
    <name type="scientific">Lojkania enalia</name>
    <dbReference type="NCBI Taxonomy" id="147567"/>
    <lineage>
        <taxon>Eukaryota</taxon>
        <taxon>Fungi</taxon>
        <taxon>Dikarya</taxon>
        <taxon>Ascomycota</taxon>
        <taxon>Pezizomycotina</taxon>
        <taxon>Dothideomycetes</taxon>
        <taxon>Pleosporomycetidae</taxon>
        <taxon>Pleosporales</taxon>
        <taxon>Pleosporales incertae sedis</taxon>
        <taxon>Lojkania</taxon>
    </lineage>
</organism>
<evidence type="ECO:0000313" key="2">
    <source>
        <dbReference type="EMBL" id="KAF2269759.1"/>
    </source>
</evidence>
<protein>
    <submittedName>
        <fullName evidence="2">Uncharacterized protein</fullName>
    </submittedName>
</protein>
<sequence>MCTRSVQPSTDALNSSYGISTTVYTRLKLPPLRRSTKPSNSHPRPISPSYAHYTPLAAFRSLAHESPRSGLLEPIFQTDNTRRRRSIPVQERAPTALLSHTQPDHIISQTSSKYRVANAGHGCEHYASRDLDEAGRGRIAGVYRRGIVQEIKDTNSRKVSATTWVRKLGVDMALRAGKSVEI</sequence>
<reference evidence="3" key="1">
    <citation type="journal article" date="2020" name="Stud. Mycol.">
        <title>101 Dothideomycetes genomes: A test case for predicting lifestyles and emergence of pathogens.</title>
        <authorList>
            <person name="Haridas S."/>
            <person name="Albert R."/>
            <person name="Binder M."/>
            <person name="Bloem J."/>
            <person name="LaButti K."/>
            <person name="Salamov A."/>
            <person name="Andreopoulos B."/>
            <person name="Baker S."/>
            <person name="Barry K."/>
            <person name="Bills G."/>
            <person name="Bluhm B."/>
            <person name="Cannon C."/>
            <person name="Castanera R."/>
            <person name="Culley D."/>
            <person name="Daum C."/>
            <person name="Ezra D."/>
            <person name="Gonzalez J."/>
            <person name="Henrissat B."/>
            <person name="Kuo A."/>
            <person name="Liang C."/>
            <person name="Lipzen A."/>
            <person name="Lutzoni F."/>
            <person name="Magnuson J."/>
            <person name="Mondo S."/>
            <person name="Nolan M."/>
            <person name="Ohm R."/>
            <person name="Pangilinan J."/>
            <person name="Park H.-J."/>
            <person name="Ramirez L."/>
            <person name="Alfaro M."/>
            <person name="Sun H."/>
            <person name="Tritt A."/>
            <person name="Yoshinaga Y."/>
            <person name="Zwiers L.-H."/>
            <person name="Turgeon B."/>
            <person name="Goodwin S."/>
            <person name="Spatafora J."/>
            <person name="Crous P."/>
            <person name="Grigoriev I."/>
        </authorList>
    </citation>
    <scope>NUCLEOTIDE SEQUENCE [LARGE SCALE GENOMIC DNA]</scope>
    <source>
        <strain evidence="3">CBS 304.66</strain>
    </source>
</reference>
<feature type="region of interest" description="Disordered" evidence="1">
    <location>
        <begin position="28"/>
        <end position="49"/>
    </location>
</feature>
<dbReference type="EMBL" id="ML986581">
    <property type="protein sequence ID" value="KAF2269759.1"/>
    <property type="molecule type" value="Genomic_DNA"/>
</dbReference>
<gene>
    <name evidence="2" type="ORF">CC78DRAFT_528930</name>
</gene>
<accession>A0A9P4NAQ8</accession>